<protein>
    <submittedName>
        <fullName evidence="2 4">Uncharacterized protein</fullName>
    </submittedName>
</protein>
<dbReference type="AlphaFoldDB" id="A0A183FMQ6"/>
<sequence length="77" mass="8808">MQCRGSPATRLEKDGRSLEPDDGNELLIELRWRLLRPIAPRCSGCIPAHSSARQTSDEQRMPQPTEVVWMLIIETYT</sequence>
<accession>A0A183FMQ6</accession>
<dbReference type="EMBL" id="UZAH01026230">
    <property type="protein sequence ID" value="VDO77441.1"/>
    <property type="molecule type" value="Genomic_DNA"/>
</dbReference>
<dbReference type="WBParaSite" id="HPBE_0000870201-mRNA-1">
    <property type="protein sequence ID" value="HPBE_0000870201-mRNA-1"/>
    <property type="gene ID" value="HPBE_0000870201"/>
</dbReference>
<evidence type="ECO:0000313" key="4">
    <source>
        <dbReference type="WBParaSite" id="HPBE_0000870201-mRNA-1"/>
    </source>
</evidence>
<feature type="compositionally biased region" description="Basic and acidic residues" evidence="1">
    <location>
        <begin position="10"/>
        <end position="19"/>
    </location>
</feature>
<reference evidence="2 3" key="1">
    <citation type="submission" date="2018-11" db="EMBL/GenBank/DDBJ databases">
        <authorList>
            <consortium name="Pathogen Informatics"/>
        </authorList>
    </citation>
    <scope>NUCLEOTIDE SEQUENCE [LARGE SCALE GENOMIC DNA]</scope>
</reference>
<proteinExistence type="predicted"/>
<evidence type="ECO:0000256" key="1">
    <source>
        <dbReference type="SAM" id="MobiDB-lite"/>
    </source>
</evidence>
<evidence type="ECO:0000313" key="2">
    <source>
        <dbReference type="EMBL" id="VDO77441.1"/>
    </source>
</evidence>
<evidence type="ECO:0000313" key="3">
    <source>
        <dbReference type="Proteomes" id="UP000050761"/>
    </source>
</evidence>
<reference evidence="4" key="2">
    <citation type="submission" date="2019-09" db="UniProtKB">
        <authorList>
            <consortium name="WormBaseParasite"/>
        </authorList>
    </citation>
    <scope>IDENTIFICATION</scope>
</reference>
<name>A0A183FMQ6_HELPZ</name>
<gene>
    <name evidence="2" type="ORF">HPBE_LOCUS8703</name>
</gene>
<organism evidence="3 4">
    <name type="scientific">Heligmosomoides polygyrus</name>
    <name type="common">Parasitic roundworm</name>
    <dbReference type="NCBI Taxonomy" id="6339"/>
    <lineage>
        <taxon>Eukaryota</taxon>
        <taxon>Metazoa</taxon>
        <taxon>Ecdysozoa</taxon>
        <taxon>Nematoda</taxon>
        <taxon>Chromadorea</taxon>
        <taxon>Rhabditida</taxon>
        <taxon>Rhabditina</taxon>
        <taxon>Rhabditomorpha</taxon>
        <taxon>Strongyloidea</taxon>
        <taxon>Heligmosomidae</taxon>
        <taxon>Heligmosomoides</taxon>
    </lineage>
</organism>
<feature type="region of interest" description="Disordered" evidence="1">
    <location>
        <begin position="1"/>
        <end position="21"/>
    </location>
</feature>
<accession>A0A3P7XSI2</accession>
<keyword evidence="3" id="KW-1185">Reference proteome</keyword>
<dbReference type="Proteomes" id="UP000050761">
    <property type="component" value="Unassembled WGS sequence"/>
</dbReference>